<dbReference type="Gene3D" id="2.130.10.120">
    <property type="entry name" value="Prolyl oligopeptidase, N-terminal domain"/>
    <property type="match status" value="1"/>
</dbReference>
<dbReference type="Pfam" id="PF00326">
    <property type="entry name" value="Peptidase_S9"/>
    <property type="match status" value="1"/>
</dbReference>
<reference evidence="6 7" key="1">
    <citation type="journal article" date="2010" name="Cell">
        <title>The genome of Naegleria gruberi illuminates early eukaryotic versatility.</title>
        <authorList>
            <person name="Fritz-Laylin L.K."/>
            <person name="Prochnik S.E."/>
            <person name="Ginger M.L."/>
            <person name="Dacks J.B."/>
            <person name="Carpenter M.L."/>
            <person name="Field M.C."/>
            <person name="Kuo A."/>
            <person name="Paredez A."/>
            <person name="Chapman J."/>
            <person name="Pham J."/>
            <person name="Shu S."/>
            <person name="Neupane R."/>
            <person name="Cipriano M."/>
            <person name="Mancuso J."/>
            <person name="Tu H."/>
            <person name="Salamov A."/>
            <person name="Lindquist E."/>
            <person name="Shapiro H."/>
            <person name="Lucas S."/>
            <person name="Grigoriev I.V."/>
            <person name="Cande W.Z."/>
            <person name="Fulton C."/>
            <person name="Rokhsar D.S."/>
            <person name="Dawson S.C."/>
        </authorList>
    </citation>
    <scope>NUCLEOTIDE SEQUENCE [LARGE SCALE GENOMIC DNA]</scope>
    <source>
        <strain evidence="6 7">NEG-M</strain>
    </source>
</reference>
<dbReference type="InterPro" id="IPR051543">
    <property type="entry name" value="Serine_Peptidase_S9A"/>
</dbReference>
<evidence type="ECO:0000256" key="4">
    <source>
        <dbReference type="ARBA" id="ARBA00045448"/>
    </source>
</evidence>
<dbReference type="VEuPathDB" id="AmoebaDB:NAEGRDRAFT_61528"/>
<dbReference type="OMA" id="HRSTIIL"/>
<dbReference type="OrthoDB" id="248387at2759"/>
<dbReference type="InParanoid" id="D2UYN1"/>
<dbReference type="Pfam" id="PF02897">
    <property type="entry name" value="Peptidase_S9_N"/>
    <property type="match status" value="1"/>
</dbReference>
<dbReference type="RefSeq" id="XP_002683566.1">
    <property type="nucleotide sequence ID" value="XM_002683520.1"/>
</dbReference>
<gene>
    <name evidence="6" type="ORF">NAEGRDRAFT_61528</name>
</gene>
<name>D2UYN1_NAEGR</name>
<comment type="similarity">
    <text evidence="1">Belongs to the peptidase S9A family.</text>
</comment>
<dbReference type="GO" id="GO:0006508">
    <property type="term" value="P:proteolysis"/>
    <property type="evidence" value="ECO:0007669"/>
    <property type="project" value="InterPro"/>
</dbReference>
<feature type="domain" description="FHA" evidence="5">
    <location>
        <begin position="220"/>
        <end position="266"/>
    </location>
</feature>
<dbReference type="Gene3D" id="3.40.50.1820">
    <property type="entry name" value="alpha/beta hydrolase"/>
    <property type="match status" value="1"/>
</dbReference>
<dbReference type="ESTHER" id="naegr-d2uyn1">
    <property type="family name" value="S9N_PREPL_Peptidase_S9"/>
</dbReference>
<organism evidence="7">
    <name type="scientific">Naegleria gruberi</name>
    <name type="common">Amoeba</name>
    <dbReference type="NCBI Taxonomy" id="5762"/>
    <lineage>
        <taxon>Eukaryota</taxon>
        <taxon>Discoba</taxon>
        <taxon>Heterolobosea</taxon>
        <taxon>Tetramitia</taxon>
        <taxon>Eutetramitia</taxon>
        <taxon>Vahlkampfiidae</taxon>
        <taxon>Naegleria</taxon>
    </lineage>
</organism>
<dbReference type="Proteomes" id="UP000006671">
    <property type="component" value="Unassembled WGS sequence"/>
</dbReference>
<dbReference type="eggNOG" id="KOG2237">
    <property type="taxonomic scope" value="Eukaryota"/>
</dbReference>
<evidence type="ECO:0000256" key="3">
    <source>
        <dbReference type="ARBA" id="ARBA00042165"/>
    </source>
</evidence>
<dbReference type="PROSITE" id="PS50006">
    <property type="entry name" value="FHA_DOMAIN"/>
    <property type="match status" value="1"/>
</dbReference>
<dbReference type="MEROPS" id="S09.A92"/>
<dbReference type="GO" id="GO:0004252">
    <property type="term" value="F:serine-type endopeptidase activity"/>
    <property type="evidence" value="ECO:0007669"/>
    <property type="project" value="InterPro"/>
</dbReference>
<sequence>MQQNKENSFYVFNDKLFLTDIETTNTYIYFSFNFDQYITRIPIGDLDTKSIYCDEFYHGVCQSFESLFTKNVSIRSRLMSSIPHGNMEIIYNKQAIYSDVEHYVKKNVKRITQDGSLSYNLVNHKNSHCLQYSATIIEINNSNYIVLKHKNKVVHVVDDIPNISNLELDIFPDGSLYLLYTTTDEKYRTNKAFYRKYSDSEFISFREKLLLEELDDKFFIDIGRTKDNDLKYISINSKTTTEVHALIPTNDMDFELKCIQKRKEGSQYFFEYHKETETCYIITNNDPESDLDIFSVSRENLLKGEDDKTVLFTHKKGQTIHEIDIFSNFLVIYLIENSIPKLLKYNISTREFSYLPIPENTHYIEIGANLDYNGSFYNIKCHSLIRRNPILVKFDLKDDSATTLFNSHIIANDNLVTESIVIENNIPITILYDKTTVTDHSKCFLIGYGAYGTHLMEDLQIADNTLFYAYREYFLKRGYIFVYAHVRGGKENGIQWYKGGVKELKSNSMKDLKSVTNYLVNEKKLTRNGLFIGRGISAGGLLMMSTSLMYRNENIFNTLVLKVPFLDVLTTMLDESLPLTEHEFDEYGSPKESKEIAHLMMSYSPYHLIMQGKDDFNTNLYVTGSIDDFKCPLWNIAKTMAIIRKRNLTQPTNKHQVLKVHKHGHMDEVCTQTFYDDVSREILFIEKSFE</sequence>
<dbReference type="InterPro" id="IPR029058">
    <property type="entry name" value="AB_hydrolase_fold"/>
</dbReference>
<evidence type="ECO:0000256" key="2">
    <source>
        <dbReference type="ARBA" id="ARBA00039290"/>
    </source>
</evidence>
<evidence type="ECO:0000259" key="5">
    <source>
        <dbReference type="PROSITE" id="PS50006"/>
    </source>
</evidence>
<accession>D2UYN1</accession>
<evidence type="ECO:0000313" key="7">
    <source>
        <dbReference type="Proteomes" id="UP000006671"/>
    </source>
</evidence>
<dbReference type="AlphaFoldDB" id="D2UYN1"/>
<dbReference type="KEGG" id="ngr:NAEGRDRAFT_61528"/>
<dbReference type="EMBL" id="GG738845">
    <property type="protein sequence ID" value="EFC50822.1"/>
    <property type="molecule type" value="Genomic_DNA"/>
</dbReference>
<protein>
    <recommendedName>
        <fullName evidence="2">Prolyl endopeptidase-like</fullName>
    </recommendedName>
    <alternativeName>
        <fullName evidence="3">Prolylendopeptidase-like</fullName>
    </alternativeName>
</protein>
<evidence type="ECO:0000313" key="6">
    <source>
        <dbReference type="EMBL" id="EFC50822.1"/>
    </source>
</evidence>
<dbReference type="InterPro" id="IPR001375">
    <property type="entry name" value="Peptidase_S9_cat"/>
</dbReference>
<dbReference type="PANTHER" id="PTHR11757">
    <property type="entry name" value="PROTEASE FAMILY S9A OLIGOPEPTIDASE"/>
    <property type="match status" value="1"/>
</dbReference>
<dbReference type="GeneID" id="8859247"/>
<dbReference type="InterPro" id="IPR023302">
    <property type="entry name" value="Pept_S9A_N"/>
</dbReference>
<dbReference type="InterPro" id="IPR000253">
    <property type="entry name" value="FHA_dom"/>
</dbReference>
<dbReference type="SUPFAM" id="SSF53474">
    <property type="entry name" value="alpha/beta-Hydrolases"/>
    <property type="match status" value="1"/>
</dbReference>
<evidence type="ECO:0000256" key="1">
    <source>
        <dbReference type="ARBA" id="ARBA00005228"/>
    </source>
</evidence>
<comment type="function">
    <text evidence="4">Serine peptidase whose precise substrate specificity remains unclear. Does not cleave peptides after a arginine or lysine residue. Regulates trans-Golgi network morphology and sorting by regulating the membrane binding of the AP-1 complex. May play a role in the regulation of synaptic vesicle exocytosis.</text>
</comment>
<keyword evidence="7" id="KW-1185">Reference proteome</keyword>
<dbReference type="PANTHER" id="PTHR11757:SF19">
    <property type="entry name" value="PROLYL ENDOPEPTIDASE-LIKE"/>
    <property type="match status" value="1"/>
</dbReference>
<proteinExistence type="inferred from homology"/>